<protein>
    <recommendedName>
        <fullName evidence="1">P2X purinoreceptor 7 intracellular domain-containing protein</fullName>
    </recommendedName>
</protein>
<feature type="domain" description="P2X purinoreceptor 7 intracellular" evidence="1">
    <location>
        <begin position="32"/>
        <end position="150"/>
    </location>
</feature>
<dbReference type="Pfam" id="PF20478">
    <property type="entry name" value="P2RX7_C"/>
    <property type="match status" value="1"/>
</dbReference>
<evidence type="ECO:0000259" key="1">
    <source>
        <dbReference type="Pfam" id="PF20478"/>
    </source>
</evidence>
<dbReference type="InterPro" id="IPR046815">
    <property type="entry name" value="P2RX7_C"/>
</dbReference>
<dbReference type="EMBL" id="HACG01026475">
    <property type="protein sequence ID" value="CEK73340.1"/>
    <property type="molecule type" value="Transcribed_RNA"/>
</dbReference>
<proteinExistence type="predicted"/>
<dbReference type="PANTHER" id="PTHR36981:SF1">
    <property type="entry name" value="P2X PURINORECEPTOR 7 INTRACELLULAR DOMAIN-CONTAINING PROTEIN"/>
    <property type="match status" value="1"/>
</dbReference>
<organism evidence="2">
    <name type="scientific">Arion vulgaris</name>
    <dbReference type="NCBI Taxonomy" id="1028688"/>
    <lineage>
        <taxon>Eukaryota</taxon>
        <taxon>Metazoa</taxon>
        <taxon>Spiralia</taxon>
        <taxon>Lophotrochozoa</taxon>
        <taxon>Mollusca</taxon>
        <taxon>Gastropoda</taxon>
        <taxon>Heterobranchia</taxon>
        <taxon>Euthyneura</taxon>
        <taxon>Panpulmonata</taxon>
        <taxon>Eupulmonata</taxon>
        <taxon>Stylommatophora</taxon>
        <taxon>Helicina</taxon>
        <taxon>Arionoidea</taxon>
        <taxon>Arionidae</taxon>
        <taxon>Arion</taxon>
    </lineage>
</organism>
<name>A0A0B7A036_9EUPU</name>
<reference evidence="2" key="1">
    <citation type="submission" date="2014-12" db="EMBL/GenBank/DDBJ databases">
        <title>Insight into the proteome of Arion vulgaris.</title>
        <authorList>
            <person name="Aradska J."/>
            <person name="Bulat T."/>
            <person name="Smidak R."/>
            <person name="Sarate P."/>
            <person name="Gangsoo J."/>
            <person name="Sialana F."/>
            <person name="Bilban M."/>
            <person name="Lubec G."/>
        </authorList>
    </citation>
    <scope>NUCLEOTIDE SEQUENCE</scope>
    <source>
        <tissue evidence="2">Skin</tissue>
    </source>
</reference>
<evidence type="ECO:0000313" key="2">
    <source>
        <dbReference type="EMBL" id="CEK73340.1"/>
    </source>
</evidence>
<sequence length="158" mass="18467">MRTDRQTTDRQAGRQTGRLRDTFCRSQLTSHIIEDTCSMAKKLRDPKKWCTCTRCKLEFNLEEEKCCRSLPNFTPADGSCITLSSKFIEEVLNRDVLLEHMDTFFVDETRSDAFYHCACRWFTRWMYDVLGQGNRIAIPACVLRAFRENLSFKKSVGN</sequence>
<accession>A0A0B7A036</accession>
<dbReference type="AlphaFoldDB" id="A0A0B7A036"/>
<dbReference type="PANTHER" id="PTHR36981">
    <property type="entry name" value="ZGC:195170"/>
    <property type="match status" value="1"/>
</dbReference>
<gene>
    <name evidence="2" type="primary">ORF86323</name>
</gene>